<dbReference type="InterPro" id="IPR050109">
    <property type="entry name" value="HTH-type_TetR-like_transc_reg"/>
</dbReference>
<dbReference type="Gene3D" id="1.10.357.10">
    <property type="entry name" value="Tetracycline Repressor, domain 2"/>
    <property type="match status" value="1"/>
</dbReference>
<evidence type="ECO:0000313" key="4">
    <source>
        <dbReference type="EMBL" id="SMC36544.1"/>
    </source>
</evidence>
<name>A0A1W1YK67_9MICO</name>
<dbReference type="Proteomes" id="UP000192634">
    <property type="component" value="Unassembled WGS sequence"/>
</dbReference>
<accession>A0A1W1YK67</accession>
<dbReference type="PANTHER" id="PTHR30055">
    <property type="entry name" value="HTH-TYPE TRANSCRIPTIONAL REGULATOR RUTR"/>
    <property type="match status" value="1"/>
</dbReference>
<protein>
    <submittedName>
        <fullName evidence="4">Transcriptional regulator, TetR family</fullName>
    </submittedName>
</protein>
<feature type="DNA-binding region" description="H-T-H motif" evidence="2">
    <location>
        <begin position="44"/>
        <end position="63"/>
    </location>
</feature>
<dbReference type="Pfam" id="PF00440">
    <property type="entry name" value="TetR_N"/>
    <property type="match status" value="1"/>
</dbReference>
<organism evidence="4 5">
    <name type="scientific">Janibacter indicus</name>
    <dbReference type="NCBI Taxonomy" id="857417"/>
    <lineage>
        <taxon>Bacteria</taxon>
        <taxon>Bacillati</taxon>
        <taxon>Actinomycetota</taxon>
        <taxon>Actinomycetes</taxon>
        <taxon>Micrococcales</taxon>
        <taxon>Intrasporangiaceae</taxon>
        <taxon>Janibacter</taxon>
    </lineage>
</organism>
<feature type="domain" description="HTH tetR-type" evidence="3">
    <location>
        <begin position="21"/>
        <end position="81"/>
    </location>
</feature>
<dbReference type="AlphaFoldDB" id="A0A1W1YK67"/>
<sequence>MWPVTEEAPVSGIGTKGVARAERRQQLVHEAVEELGSQGYARASMADVAARAGVSKAMVHNVFGSKADLAQACLEEVGPRLVATIAQAQTATDPGERALDTFTAIFSAMAEHRYAWALVKDETLPEGSAAAELAQGYRAQLHSMGTVGTRDVLEAAGLADPLDHDLLDHIWESIVEAAVAWWQEHEDHTAEQMAQRLTRLLAVVTLRG</sequence>
<evidence type="ECO:0000256" key="2">
    <source>
        <dbReference type="PROSITE-ProRule" id="PRU00335"/>
    </source>
</evidence>
<reference evidence="4 5" key="1">
    <citation type="submission" date="2017-04" db="EMBL/GenBank/DDBJ databases">
        <authorList>
            <person name="Afonso C.L."/>
            <person name="Miller P.J."/>
            <person name="Scott M.A."/>
            <person name="Spackman E."/>
            <person name="Goraichik I."/>
            <person name="Dimitrov K.M."/>
            <person name="Suarez D.L."/>
            <person name="Swayne D.E."/>
        </authorList>
    </citation>
    <scope>NUCLEOTIDE SEQUENCE [LARGE SCALE GENOMIC DNA]</scope>
    <source>
        <strain evidence="4 5">CGMCC 1.12511</strain>
    </source>
</reference>
<keyword evidence="1 2" id="KW-0238">DNA-binding</keyword>
<dbReference type="PROSITE" id="PS50977">
    <property type="entry name" value="HTH_TETR_2"/>
    <property type="match status" value="1"/>
</dbReference>
<gene>
    <name evidence="4" type="ORF">SAMN06296429_102110</name>
</gene>
<evidence type="ECO:0000256" key="1">
    <source>
        <dbReference type="ARBA" id="ARBA00023125"/>
    </source>
</evidence>
<dbReference type="InterPro" id="IPR009057">
    <property type="entry name" value="Homeodomain-like_sf"/>
</dbReference>
<dbReference type="OrthoDB" id="9806334at2"/>
<evidence type="ECO:0000313" key="5">
    <source>
        <dbReference type="Proteomes" id="UP000192634"/>
    </source>
</evidence>
<dbReference type="GO" id="GO:0000976">
    <property type="term" value="F:transcription cis-regulatory region binding"/>
    <property type="evidence" value="ECO:0007669"/>
    <property type="project" value="TreeGrafter"/>
</dbReference>
<proteinExistence type="predicted"/>
<dbReference type="InterPro" id="IPR001647">
    <property type="entry name" value="HTH_TetR"/>
</dbReference>
<dbReference type="PANTHER" id="PTHR30055:SF158">
    <property type="entry name" value="POSSIBLE TRANSCRIPTIONAL REGULATORY PROTEIN (PROBABLY TETR-FAMILY)"/>
    <property type="match status" value="1"/>
</dbReference>
<dbReference type="EMBL" id="FWXN01000002">
    <property type="protein sequence ID" value="SMC36544.1"/>
    <property type="molecule type" value="Genomic_DNA"/>
</dbReference>
<evidence type="ECO:0000259" key="3">
    <source>
        <dbReference type="PROSITE" id="PS50977"/>
    </source>
</evidence>
<dbReference type="GO" id="GO:0003700">
    <property type="term" value="F:DNA-binding transcription factor activity"/>
    <property type="evidence" value="ECO:0007669"/>
    <property type="project" value="TreeGrafter"/>
</dbReference>
<dbReference type="SUPFAM" id="SSF46689">
    <property type="entry name" value="Homeodomain-like"/>
    <property type="match status" value="1"/>
</dbReference>